<name>A0AA39U5H7_9LECA</name>
<dbReference type="PANTHER" id="PTHR37471:SF1">
    <property type="entry name" value="AB HYDROLASE-1 DOMAIN-CONTAINING PROTEIN"/>
    <property type="match status" value="1"/>
</dbReference>
<gene>
    <name evidence="2" type="ORF">JMJ35_009295</name>
</gene>
<feature type="transmembrane region" description="Helical" evidence="1">
    <location>
        <begin position="12"/>
        <end position="36"/>
    </location>
</feature>
<organism evidence="2 3">
    <name type="scientific">Cladonia borealis</name>
    <dbReference type="NCBI Taxonomy" id="184061"/>
    <lineage>
        <taxon>Eukaryota</taxon>
        <taxon>Fungi</taxon>
        <taxon>Dikarya</taxon>
        <taxon>Ascomycota</taxon>
        <taxon>Pezizomycotina</taxon>
        <taxon>Lecanoromycetes</taxon>
        <taxon>OSLEUM clade</taxon>
        <taxon>Lecanoromycetidae</taxon>
        <taxon>Lecanorales</taxon>
        <taxon>Lecanorineae</taxon>
        <taxon>Cladoniaceae</taxon>
        <taxon>Cladonia</taxon>
    </lineage>
</organism>
<protein>
    <submittedName>
        <fullName evidence="2">Uncharacterized protein</fullName>
    </submittedName>
</protein>
<dbReference type="AlphaFoldDB" id="A0AA39U5H7"/>
<dbReference type="EMBL" id="JAFEKC020000021">
    <property type="protein sequence ID" value="KAK0508211.1"/>
    <property type="molecule type" value="Genomic_DNA"/>
</dbReference>
<sequence>MIGNSPIEYVFIRLCIYFLHYIAPSSILYCTVFLLLKPDAYRIHWLLEFGSLAETLFYIIVYLPRRYSLQRAAVHPTPLSRDTRRDLFRLCQETVPDPQQYLSKWFKHAPMSQIKRENIKEFFCWAFLYREQHGAEDEEELEEYVDSMEGLLGRSLEPGRGSATSLRLTVDSVDMLHRSLTWYLCVSVVDTITYIRLLTHSFRFHRLQNSHFFTVFPFRPLTIFSPHRTRARTLTYWHRPHTSRSKLPVLFIHGIGIGLYPVF</sequence>
<keyword evidence="3" id="KW-1185">Reference proteome</keyword>
<comment type="caution">
    <text evidence="2">The sequence shown here is derived from an EMBL/GenBank/DDBJ whole genome shotgun (WGS) entry which is preliminary data.</text>
</comment>
<accession>A0AA39U5H7</accession>
<reference evidence="2" key="1">
    <citation type="submission" date="2023-03" db="EMBL/GenBank/DDBJ databases">
        <title>Complete genome of Cladonia borealis.</title>
        <authorList>
            <person name="Park H."/>
        </authorList>
    </citation>
    <scope>NUCLEOTIDE SEQUENCE</scope>
    <source>
        <strain evidence="2">ANT050790</strain>
    </source>
</reference>
<feature type="transmembrane region" description="Helical" evidence="1">
    <location>
        <begin position="42"/>
        <end position="63"/>
    </location>
</feature>
<evidence type="ECO:0000313" key="3">
    <source>
        <dbReference type="Proteomes" id="UP001166286"/>
    </source>
</evidence>
<keyword evidence="1" id="KW-1133">Transmembrane helix</keyword>
<keyword evidence="1" id="KW-0812">Transmembrane</keyword>
<proteinExistence type="predicted"/>
<dbReference type="Proteomes" id="UP001166286">
    <property type="component" value="Unassembled WGS sequence"/>
</dbReference>
<dbReference type="PANTHER" id="PTHR37471">
    <property type="entry name" value="UNNAMED PRODUCT"/>
    <property type="match status" value="1"/>
</dbReference>
<keyword evidence="1" id="KW-0472">Membrane</keyword>
<evidence type="ECO:0000256" key="1">
    <source>
        <dbReference type="SAM" id="Phobius"/>
    </source>
</evidence>
<evidence type="ECO:0000313" key="2">
    <source>
        <dbReference type="EMBL" id="KAK0508211.1"/>
    </source>
</evidence>